<sequence length="255" mass="26497">MTGRLKGKTAFLTAAGQGIGRAVAMAFVREGADVLATDIDAHALETLRADIGCRVRQLDVTDPAAIVAAAAAAGPVDVLFNGAGFVHAGTVLECSEEQWAFAFDLNVRSMYRTIRALLPGMLERAQQGDQASIINIASVAGSLKGAPNRFVYGTTKAAVIGLTKAVAADFVARGVRCNAICPGTVESPSLRDRINAQAQASGQTLAQVEAAFVARQPMGRLGRTEEIAALAVYLASDESAFTTGTTQVIDGGWSN</sequence>
<dbReference type="InterPro" id="IPR002347">
    <property type="entry name" value="SDR_fam"/>
</dbReference>
<evidence type="ECO:0000256" key="3">
    <source>
        <dbReference type="ARBA" id="ARBA00023027"/>
    </source>
</evidence>
<accession>A0ABX2EQ07</accession>
<evidence type="ECO:0000256" key="1">
    <source>
        <dbReference type="ARBA" id="ARBA00006484"/>
    </source>
</evidence>
<dbReference type="PANTHER" id="PTHR43477">
    <property type="entry name" value="DIHYDROANTICAPSIN 7-DEHYDROGENASE"/>
    <property type="match status" value="1"/>
</dbReference>
<evidence type="ECO:0000313" key="4">
    <source>
        <dbReference type="EMBL" id="NRF70627.1"/>
    </source>
</evidence>
<keyword evidence="3" id="KW-0520">NAD</keyword>
<dbReference type="InterPro" id="IPR020904">
    <property type="entry name" value="Sc_DH/Rdtase_CS"/>
</dbReference>
<proteinExistence type="inferred from homology"/>
<name>A0ABX2EQ07_9BURK</name>
<dbReference type="PROSITE" id="PS00061">
    <property type="entry name" value="ADH_SHORT"/>
    <property type="match status" value="1"/>
</dbReference>
<dbReference type="RefSeq" id="WP_173130156.1">
    <property type="nucleotide sequence ID" value="NZ_JABRWJ010000009.1"/>
</dbReference>
<evidence type="ECO:0000313" key="5">
    <source>
        <dbReference type="Proteomes" id="UP000737171"/>
    </source>
</evidence>
<dbReference type="InterPro" id="IPR051122">
    <property type="entry name" value="SDR_DHRS6-like"/>
</dbReference>
<dbReference type="SUPFAM" id="SSF51735">
    <property type="entry name" value="NAD(P)-binding Rossmann-fold domains"/>
    <property type="match status" value="1"/>
</dbReference>
<dbReference type="EMBL" id="JABRWJ010000009">
    <property type="protein sequence ID" value="NRF70627.1"/>
    <property type="molecule type" value="Genomic_DNA"/>
</dbReference>
<comment type="similarity">
    <text evidence="1">Belongs to the short-chain dehydrogenases/reductases (SDR) family.</text>
</comment>
<keyword evidence="2" id="KW-0560">Oxidoreductase</keyword>
<organism evidence="4 5">
    <name type="scientific">Pseudaquabacterium terrae</name>
    <dbReference type="NCBI Taxonomy" id="2732868"/>
    <lineage>
        <taxon>Bacteria</taxon>
        <taxon>Pseudomonadati</taxon>
        <taxon>Pseudomonadota</taxon>
        <taxon>Betaproteobacteria</taxon>
        <taxon>Burkholderiales</taxon>
        <taxon>Sphaerotilaceae</taxon>
        <taxon>Pseudaquabacterium</taxon>
    </lineage>
</organism>
<protein>
    <submittedName>
        <fullName evidence="4">SDR family oxidoreductase</fullName>
    </submittedName>
</protein>
<keyword evidence="5" id="KW-1185">Reference proteome</keyword>
<dbReference type="PRINTS" id="PR00080">
    <property type="entry name" value="SDRFAMILY"/>
</dbReference>
<reference evidence="4 5" key="1">
    <citation type="submission" date="2020-05" db="EMBL/GenBank/DDBJ databases">
        <title>Aquincola sp. isolate from soil.</title>
        <authorList>
            <person name="Han J."/>
            <person name="Kim D.-U."/>
        </authorList>
    </citation>
    <scope>NUCLEOTIDE SEQUENCE [LARGE SCALE GENOMIC DNA]</scope>
    <source>
        <strain evidence="4 5">S2</strain>
    </source>
</reference>
<dbReference type="PRINTS" id="PR00081">
    <property type="entry name" value="GDHRDH"/>
</dbReference>
<dbReference type="Gene3D" id="3.40.50.720">
    <property type="entry name" value="NAD(P)-binding Rossmann-like Domain"/>
    <property type="match status" value="1"/>
</dbReference>
<dbReference type="Pfam" id="PF13561">
    <property type="entry name" value="adh_short_C2"/>
    <property type="match status" value="1"/>
</dbReference>
<comment type="caution">
    <text evidence="4">The sequence shown here is derived from an EMBL/GenBank/DDBJ whole genome shotgun (WGS) entry which is preliminary data.</text>
</comment>
<gene>
    <name evidence="4" type="ORF">HLB44_26845</name>
</gene>
<dbReference type="Proteomes" id="UP000737171">
    <property type="component" value="Unassembled WGS sequence"/>
</dbReference>
<dbReference type="PANTHER" id="PTHR43477:SF4">
    <property type="entry name" value="DEHYDROGENASE_REDUCTASE SDR FAMILY MEMBER 6"/>
    <property type="match status" value="1"/>
</dbReference>
<evidence type="ECO:0000256" key="2">
    <source>
        <dbReference type="ARBA" id="ARBA00023002"/>
    </source>
</evidence>
<dbReference type="InterPro" id="IPR036291">
    <property type="entry name" value="NAD(P)-bd_dom_sf"/>
</dbReference>